<keyword evidence="2" id="KW-1003">Cell membrane</keyword>
<organism evidence="7 8">
    <name type="scientific">Arthrobacter woluwensis</name>
    <dbReference type="NCBI Taxonomy" id="156980"/>
    <lineage>
        <taxon>Bacteria</taxon>
        <taxon>Bacillati</taxon>
        <taxon>Actinomycetota</taxon>
        <taxon>Actinomycetes</taxon>
        <taxon>Micrococcales</taxon>
        <taxon>Micrococcaceae</taxon>
        <taxon>Arthrobacter</taxon>
    </lineage>
</organism>
<keyword evidence="4 6" id="KW-1133">Transmembrane helix</keyword>
<dbReference type="InterPro" id="IPR001123">
    <property type="entry name" value="LeuE-type"/>
</dbReference>
<dbReference type="Proteomes" id="UP000182652">
    <property type="component" value="Unassembled WGS sequence"/>
</dbReference>
<feature type="transmembrane region" description="Helical" evidence="6">
    <location>
        <begin position="161"/>
        <end position="181"/>
    </location>
</feature>
<proteinExistence type="predicted"/>
<keyword evidence="5 6" id="KW-0472">Membrane</keyword>
<dbReference type="STRING" id="156980.SAMN04489745_0306"/>
<dbReference type="EMBL" id="FNSN01000003">
    <property type="protein sequence ID" value="SEB48121.1"/>
    <property type="molecule type" value="Genomic_DNA"/>
</dbReference>
<feature type="transmembrane region" description="Helical" evidence="6">
    <location>
        <begin position="75"/>
        <end position="92"/>
    </location>
</feature>
<feature type="transmembrane region" description="Helical" evidence="6">
    <location>
        <begin position="41"/>
        <end position="69"/>
    </location>
</feature>
<dbReference type="GO" id="GO:0005886">
    <property type="term" value="C:plasma membrane"/>
    <property type="evidence" value="ECO:0007669"/>
    <property type="project" value="UniProtKB-SubCell"/>
</dbReference>
<evidence type="ECO:0000256" key="2">
    <source>
        <dbReference type="ARBA" id="ARBA00022475"/>
    </source>
</evidence>
<evidence type="ECO:0000256" key="1">
    <source>
        <dbReference type="ARBA" id="ARBA00004651"/>
    </source>
</evidence>
<evidence type="ECO:0000256" key="5">
    <source>
        <dbReference type="ARBA" id="ARBA00023136"/>
    </source>
</evidence>
<comment type="subcellular location">
    <subcellularLocation>
        <location evidence="1">Cell membrane</location>
        <topology evidence="1">Multi-pass membrane protein</topology>
    </subcellularLocation>
</comment>
<dbReference type="GO" id="GO:0015171">
    <property type="term" value="F:amino acid transmembrane transporter activity"/>
    <property type="evidence" value="ECO:0007669"/>
    <property type="project" value="TreeGrafter"/>
</dbReference>
<dbReference type="AlphaFoldDB" id="A0A1H4JP97"/>
<sequence>MTLEQSLLGFAALSVLITILPGTDTALVLRYALGRSRRHAYTAALGMITGAFIWGVAAATGVSALLAVSTVAYDILRIIGAGYMLWLAFSFWRASFRTGEGSVDTTGGPATVAPEHLGKTWVKGFLSNILNPKYGMFCLAVIPQFLVPTIAPLWMGLMLSVISNLEAALWFTLIITAAHYFRRWLDGPRFRKVIDRVTGTALGAFGLVALAETRHG</sequence>
<dbReference type="PANTHER" id="PTHR30086">
    <property type="entry name" value="ARGININE EXPORTER PROTEIN ARGO"/>
    <property type="match status" value="1"/>
</dbReference>
<evidence type="ECO:0000313" key="7">
    <source>
        <dbReference type="EMBL" id="SEB48121.1"/>
    </source>
</evidence>
<keyword evidence="3 6" id="KW-0812">Transmembrane</keyword>
<evidence type="ECO:0000256" key="3">
    <source>
        <dbReference type="ARBA" id="ARBA00022692"/>
    </source>
</evidence>
<dbReference type="RefSeq" id="WP_066216473.1">
    <property type="nucleotide sequence ID" value="NZ_FNSN01000003.1"/>
</dbReference>
<reference evidence="7 8" key="1">
    <citation type="submission" date="2016-10" db="EMBL/GenBank/DDBJ databases">
        <authorList>
            <person name="de Groot N.N."/>
        </authorList>
    </citation>
    <scope>NUCLEOTIDE SEQUENCE [LARGE SCALE GENOMIC DNA]</scope>
    <source>
        <strain evidence="7 8">DSM 10495</strain>
    </source>
</reference>
<protein>
    <submittedName>
        <fullName evidence="7">Threonine/homoserine/homoserine lactone efflux protein</fullName>
    </submittedName>
</protein>
<feature type="transmembrane region" description="Helical" evidence="6">
    <location>
        <begin position="6"/>
        <end position="29"/>
    </location>
</feature>
<dbReference type="PANTHER" id="PTHR30086:SF20">
    <property type="entry name" value="ARGININE EXPORTER PROTEIN ARGO-RELATED"/>
    <property type="match status" value="1"/>
</dbReference>
<dbReference type="PIRSF" id="PIRSF006324">
    <property type="entry name" value="LeuE"/>
    <property type="match status" value="1"/>
</dbReference>
<accession>A0A1H4JP97</accession>
<evidence type="ECO:0000256" key="4">
    <source>
        <dbReference type="ARBA" id="ARBA00022989"/>
    </source>
</evidence>
<evidence type="ECO:0000313" key="8">
    <source>
        <dbReference type="Proteomes" id="UP000182652"/>
    </source>
</evidence>
<evidence type="ECO:0000256" key="6">
    <source>
        <dbReference type="SAM" id="Phobius"/>
    </source>
</evidence>
<name>A0A1H4JP97_9MICC</name>
<keyword evidence="8" id="KW-1185">Reference proteome</keyword>
<gene>
    <name evidence="7" type="ORF">SAMN04489745_0306</name>
</gene>
<dbReference type="Pfam" id="PF01810">
    <property type="entry name" value="LysE"/>
    <property type="match status" value="1"/>
</dbReference>
<dbReference type="OrthoDB" id="3175972at2"/>